<evidence type="ECO:0000256" key="4">
    <source>
        <dbReference type="ARBA" id="ARBA00022525"/>
    </source>
</evidence>
<evidence type="ECO:0000256" key="3">
    <source>
        <dbReference type="ARBA" id="ARBA00022471"/>
    </source>
</evidence>
<dbReference type="Pfam" id="PF05938">
    <property type="entry name" value="Self-incomp_S1"/>
    <property type="match status" value="1"/>
</dbReference>
<sequence>MKYLIVFLLTIASFFALNEAAGDCGKNRVQFINQIAKGVILKVNCTSLDNTLHTQFLPYKGKPYQIIFDEAFGGSTRWLCTLQHGKITQDFRAYNQGSMFPRCGQKRDYFARKDGIYLSKNLGPTLLKLNWAPPKP</sequence>
<dbReference type="GO" id="GO:0005576">
    <property type="term" value="C:extracellular region"/>
    <property type="evidence" value="ECO:0007669"/>
    <property type="project" value="UniProtKB-SubCell"/>
</dbReference>
<evidence type="ECO:0000256" key="6">
    <source>
        <dbReference type="RuleBase" id="RU367044"/>
    </source>
</evidence>
<dbReference type="GO" id="GO:0060320">
    <property type="term" value="P:rejection of self pollen"/>
    <property type="evidence" value="ECO:0007669"/>
    <property type="project" value="UniProtKB-KW"/>
</dbReference>
<gene>
    <name evidence="7" type="ordered locus">AALP_Aa7g279300</name>
</gene>
<dbReference type="OrthoDB" id="1026536at2759"/>
<dbReference type="InterPro" id="IPR010264">
    <property type="entry name" value="Self-incomp_S1"/>
</dbReference>
<dbReference type="PANTHER" id="PTHR31232:SF51">
    <property type="entry name" value="PLANT SELF-INCOMPATIBILITY PROTEIN S1 FAMILY PROTEIN"/>
    <property type="match status" value="1"/>
</dbReference>
<keyword evidence="8" id="KW-1185">Reference proteome</keyword>
<evidence type="ECO:0000313" key="7">
    <source>
        <dbReference type="EMBL" id="KFK30572.1"/>
    </source>
</evidence>
<keyword evidence="5 6" id="KW-0732">Signal</keyword>
<name>A0A087GL20_ARAAL</name>
<dbReference type="Gramene" id="KFK30572">
    <property type="protein sequence ID" value="KFK30572"/>
    <property type="gene ID" value="AALP_AA7G279300"/>
</dbReference>
<dbReference type="Proteomes" id="UP000029120">
    <property type="component" value="Chromosome 7"/>
</dbReference>
<feature type="signal peptide" evidence="6">
    <location>
        <begin position="1"/>
        <end position="20"/>
    </location>
</feature>
<comment type="subcellular location">
    <subcellularLocation>
        <location evidence="1 6">Secreted</location>
    </subcellularLocation>
</comment>
<keyword evidence="3 6" id="KW-0713">Self-incompatibility</keyword>
<protein>
    <recommendedName>
        <fullName evidence="6">S-protein homolog</fullName>
    </recommendedName>
</protein>
<keyword evidence="4 6" id="KW-0964">Secreted</keyword>
<dbReference type="AlphaFoldDB" id="A0A087GL20"/>
<evidence type="ECO:0000256" key="1">
    <source>
        <dbReference type="ARBA" id="ARBA00004613"/>
    </source>
</evidence>
<evidence type="ECO:0000256" key="2">
    <source>
        <dbReference type="ARBA" id="ARBA00005581"/>
    </source>
</evidence>
<feature type="chain" id="PRO_5025075844" description="S-protein homolog" evidence="6">
    <location>
        <begin position="21"/>
        <end position="136"/>
    </location>
</feature>
<organism evidence="7 8">
    <name type="scientific">Arabis alpina</name>
    <name type="common">Alpine rock-cress</name>
    <dbReference type="NCBI Taxonomy" id="50452"/>
    <lineage>
        <taxon>Eukaryota</taxon>
        <taxon>Viridiplantae</taxon>
        <taxon>Streptophyta</taxon>
        <taxon>Embryophyta</taxon>
        <taxon>Tracheophyta</taxon>
        <taxon>Spermatophyta</taxon>
        <taxon>Magnoliopsida</taxon>
        <taxon>eudicotyledons</taxon>
        <taxon>Gunneridae</taxon>
        <taxon>Pentapetalae</taxon>
        <taxon>rosids</taxon>
        <taxon>malvids</taxon>
        <taxon>Brassicales</taxon>
        <taxon>Brassicaceae</taxon>
        <taxon>Arabideae</taxon>
        <taxon>Arabis</taxon>
    </lineage>
</organism>
<dbReference type="PANTHER" id="PTHR31232">
    <property type="match status" value="1"/>
</dbReference>
<evidence type="ECO:0000313" key="8">
    <source>
        <dbReference type="Proteomes" id="UP000029120"/>
    </source>
</evidence>
<evidence type="ECO:0000256" key="5">
    <source>
        <dbReference type="ARBA" id="ARBA00022729"/>
    </source>
</evidence>
<dbReference type="OMA" id="RINFREA"/>
<proteinExistence type="inferred from homology"/>
<accession>A0A087GL20</accession>
<reference evidence="8" key="1">
    <citation type="journal article" date="2015" name="Nat. Plants">
        <title>Genome expansion of Arabis alpina linked with retrotransposition and reduced symmetric DNA methylation.</title>
        <authorList>
            <person name="Willing E.M."/>
            <person name="Rawat V."/>
            <person name="Mandakova T."/>
            <person name="Maumus F."/>
            <person name="James G.V."/>
            <person name="Nordstroem K.J."/>
            <person name="Becker C."/>
            <person name="Warthmann N."/>
            <person name="Chica C."/>
            <person name="Szarzynska B."/>
            <person name="Zytnicki M."/>
            <person name="Albani M.C."/>
            <person name="Kiefer C."/>
            <person name="Bergonzi S."/>
            <person name="Castaings L."/>
            <person name="Mateos J.L."/>
            <person name="Berns M.C."/>
            <person name="Bujdoso N."/>
            <person name="Piofczyk T."/>
            <person name="de Lorenzo L."/>
            <person name="Barrero-Sicilia C."/>
            <person name="Mateos I."/>
            <person name="Piednoel M."/>
            <person name="Hagmann J."/>
            <person name="Chen-Min-Tao R."/>
            <person name="Iglesias-Fernandez R."/>
            <person name="Schuster S.C."/>
            <person name="Alonso-Blanco C."/>
            <person name="Roudier F."/>
            <person name="Carbonero P."/>
            <person name="Paz-Ares J."/>
            <person name="Davis S.J."/>
            <person name="Pecinka A."/>
            <person name="Quesneville H."/>
            <person name="Colot V."/>
            <person name="Lysak M.A."/>
            <person name="Weigel D."/>
            <person name="Coupland G."/>
            <person name="Schneeberger K."/>
        </authorList>
    </citation>
    <scope>NUCLEOTIDE SEQUENCE [LARGE SCALE GENOMIC DNA]</scope>
    <source>
        <strain evidence="8">cv. Pajares</strain>
    </source>
</reference>
<dbReference type="EMBL" id="CM002875">
    <property type="protein sequence ID" value="KFK30572.1"/>
    <property type="molecule type" value="Genomic_DNA"/>
</dbReference>
<comment type="similarity">
    <text evidence="2 6">Belongs to the plant self-incompatibility (S1) protein family.</text>
</comment>